<dbReference type="GO" id="GO:0004525">
    <property type="term" value="F:ribonuclease III activity"/>
    <property type="evidence" value="ECO:0007669"/>
    <property type="project" value="InterPro"/>
</dbReference>
<dbReference type="Proteomes" id="UP000566819">
    <property type="component" value="Unassembled WGS sequence"/>
</dbReference>
<dbReference type="PANTHER" id="PTHR14950">
    <property type="entry name" value="DICER-RELATED"/>
    <property type="match status" value="1"/>
</dbReference>
<dbReference type="PANTHER" id="PTHR14950:SF37">
    <property type="entry name" value="ENDORIBONUCLEASE DICER"/>
    <property type="match status" value="1"/>
</dbReference>
<evidence type="ECO:0000256" key="1">
    <source>
        <dbReference type="ARBA" id="ARBA00022801"/>
    </source>
</evidence>
<organism evidence="3 4">
    <name type="scientific">Cudoniella acicularis</name>
    <dbReference type="NCBI Taxonomy" id="354080"/>
    <lineage>
        <taxon>Eukaryota</taxon>
        <taxon>Fungi</taxon>
        <taxon>Dikarya</taxon>
        <taxon>Ascomycota</taxon>
        <taxon>Pezizomycotina</taxon>
        <taxon>Leotiomycetes</taxon>
        <taxon>Helotiales</taxon>
        <taxon>Tricladiaceae</taxon>
        <taxon>Cudoniella</taxon>
    </lineage>
</organism>
<dbReference type="PROSITE" id="PS50142">
    <property type="entry name" value="RNASE_3_2"/>
    <property type="match status" value="1"/>
</dbReference>
<evidence type="ECO:0000259" key="2">
    <source>
        <dbReference type="PROSITE" id="PS50142"/>
    </source>
</evidence>
<keyword evidence="4" id="KW-1185">Reference proteome</keyword>
<dbReference type="GO" id="GO:0005634">
    <property type="term" value="C:nucleus"/>
    <property type="evidence" value="ECO:0007669"/>
    <property type="project" value="TreeGrafter"/>
</dbReference>
<gene>
    <name evidence="3" type="ORF">G7Y89_g7000</name>
</gene>
<dbReference type="GO" id="GO:0003723">
    <property type="term" value="F:RNA binding"/>
    <property type="evidence" value="ECO:0007669"/>
    <property type="project" value="TreeGrafter"/>
</dbReference>
<comment type="caution">
    <text evidence="3">The sequence shown here is derived from an EMBL/GenBank/DDBJ whole genome shotgun (WGS) entry which is preliminary data.</text>
</comment>
<dbReference type="Gene3D" id="1.10.1520.10">
    <property type="entry name" value="Ribonuclease III domain"/>
    <property type="match status" value="1"/>
</dbReference>
<dbReference type="OrthoDB" id="67027at2759"/>
<accession>A0A8H4RMV5</accession>
<evidence type="ECO:0000313" key="4">
    <source>
        <dbReference type="Proteomes" id="UP000566819"/>
    </source>
</evidence>
<proteinExistence type="predicted"/>
<dbReference type="SMART" id="SM00535">
    <property type="entry name" value="RIBOc"/>
    <property type="match status" value="1"/>
</dbReference>
<dbReference type="Pfam" id="PF14622">
    <property type="entry name" value="Ribonucleas_3_3"/>
    <property type="match status" value="1"/>
</dbReference>
<evidence type="ECO:0000313" key="3">
    <source>
        <dbReference type="EMBL" id="KAF4631132.1"/>
    </source>
</evidence>
<sequence length="153" mass="16691">MVFSQGYLRENIIVPQVEELIGYKFNNKKYCWEALQAKGTNGYLLGNKRLALLGDAILRYRLIKAWYPTGSSTEACQNMVSKSVLNTRLGILGKQIGLDNFICTNPSQKGNVQDSQVADAMEALVGAVDEDGGEKALDVVMARLGVVSSSISK</sequence>
<dbReference type="AlphaFoldDB" id="A0A8H4RMV5"/>
<name>A0A8H4RMV5_9HELO</name>
<keyword evidence="1" id="KW-0378">Hydrolase</keyword>
<dbReference type="CDD" id="cd00593">
    <property type="entry name" value="RIBOc"/>
    <property type="match status" value="1"/>
</dbReference>
<dbReference type="SUPFAM" id="SSF69065">
    <property type="entry name" value="RNase III domain-like"/>
    <property type="match status" value="1"/>
</dbReference>
<dbReference type="GO" id="GO:0005737">
    <property type="term" value="C:cytoplasm"/>
    <property type="evidence" value="ECO:0007669"/>
    <property type="project" value="TreeGrafter"/>
</dbReference>
<dbReference type="InterPro" id="IPR000999">
    <property type="entry name" value="RNase_III_dom"/>
</dbReference>
<protein>
    <recommendedName>
        <fullName evidence="2">RNase III domain-containing protein</fullName>
    </recommendedName>
</protein>
<dbReference type="EMBL" id="JAAMPI010000474">
    <property type="protein sequence ID" value="KAF4631132.1"/>
    <property type="molecule type" value="Genomic_DNA"/>
</dbReference>
<feature type="domain" description="RNase III" evidence="2">
    <location>
        <begin position="14"/>
        <end position="133"/>
    </location>
</feature>
<dbReference type="InterPro" id="IPR036389">
    <property type="entry name" value="RNase_III_sf"/>
</dbReference>
<dbReference type="GO" id="GO:0030422">
    <property type="term" value="P:siRNA processing"/>
    <property type="evidence" value="ECO:0007669"/>
    <property type="project" value="TreeGrafter"/>
</dbReference>
<reference evidence="3 4" key="1">
    <citation type="submission" date="2020-03" db="EMBL/GenBank/DDBJ databases">
        <title>Draft Genome Sequence of Cudoniella acicularis.</title>
        <authorList>
            <person name="Buettner E."/>
            <person name="Kellner H."/>
        </authorList>
    </citation>
    <scope>NUCLEOTIDE SEQUENCE [LARGE SCALE GENOMIC DNA]</scope>
    <source>
        <strain evidence="3 4">DSM 108380</strain>
    </source>
</reference>